<evidence type="ECO:0000256" key="1">
    <source>
        <dbReference type="SAM" id="MobiDB-lite"/>
    </source>
</evidence>
<dbReference type="PANTHER" id="PTHR46145">
    <property type="entry name" value="HEPARANASE"/>
    <property type="match status" value="1"/>
</dbReference>
<name>A0AAD4PGA7_9MUSC</name>
<dbReference type="AlphaFoldDB" id="A0AAD4PGA7"/>
<accession>A0AAD4PGA7</accession>
<dbReference type="EMBL" id="JAJJHW010003409">
    <property type="protein sequence ID" value="KAH8358975.1"/>
    <property type="molecule type" value="Genomic_DNA"/>
</dbReference>
<dbReference type="PANTHER" id="PTHR46145:SF4">
    <property type="entry name" value="HEPARANASE"/>
    <property type="match status" value="1"/>
</dbReference>
<feature type="compositionally biased region" description="Acidic residues" evidence="1">
    <location>
        <begin position="752"/>
        <end position="761"/>
    </location>
</feature>
<dbReference type="GO" id="GO:0031012">
    <property type="term" value="C:extracellular matrix"/>
    <property type="evidence" value="ECO:0007669"/>
    <property type="project" value="TreeGrafter"/>
</dbReference>
<sequence length="1008" mass="114615">MWCIVLLALLAAGAARADTLVQLHVNRPYNDVSEKFVSFAVRPEDMYDALDGKNRKAVTSMAALLGDAYVKFIGDFYFATNAPTRLRNPTKIIWKGFNRWTRAVNWTMIIPVPYAPDEWDSMHTLKILNTSYMVGITDCIWQLGTDFGTSRAKDYVQELSTLKLMTDTFSPYVDNWLVMGADISAGSSAEETRKYVDMSKDLNAAFGWTQPANMLPATSFGSYIYDSDPALKTLQQQRVPLWLTLPEERANSQSISKRLLGDETTDALRWAQTLGDAASSGFDVIFKRMSLQEFERPNFSYYVTALFKKVMGSRVFPARPLNVFAPSNKLYTHCANAVSGGLSFMVVNTEEQPTTITVRSLSRLASSEIWEYVLTAEEGRVRLNGQKLSLNHTLLRPLVKPKDAGKPLQLVTPSMSVGFWVLPSVNLEHCQFTEMETDEVKTDSSAESRRSSGYSSADRLLQRLIEETAVARGSLQSTINRQRRFVLDNQEQSAPDSLLGKLLQPFNRPQTQPKQVATVKRQTAAVAKKSQCVRPFEAMTWLRQVTEQSRNVPQRQRRSRSRRSPGDYRGPYFYNRQGKKTTLTKKITEIRKPERKTKPLFDLAEFDEEEFFKKLGEQPEPPPYSRLPEGDVHLKHIETADGEESEMQPDPEPVEFVKKRRPIVRKPLKIVQRSQEQDSVEELEDAPQQRERSKPRLLPTEFFEALPAPAPKLGKRLNLGATLNSLLFPEPFSNKGSLSKAKSKAQEKTDMETESEVEADVEPVKGEGNKKRSAKGAHAATDFLQAQRELGKHFLSHINEHEQELPLPEQHSQELELKPRVPLKQLQSDDQEEDYFGAKQTKQRAPMPAPKRLPKPIRDESITTSWWDMPALRRRRDLPFNYADVGLRSNAIDKDDRMEFLPLGRYEYKVDFPTVKPTVQLTATQSDSDFESEVTKNSSKKSSAKTCRKVSLSDSFVSTVKTRVSKFMRIISRHMHEWYNTLAKHLDTDTDTDASKWREASKPGKNAI</sequence>
<comment type="caution">
    <text evidence="3">The sequence shown here is derived from an EMBL/GenBank/DDBJ whole genome shotgun (WGS) entry which is preliminary data.</text>
</comment>
<feature type="region of interest" description="Disordered" evidence="1">
    <location>
        <begin position="547"/>
        <end position="575"/>
    </location>
</feature>
<feature type="signal peptide" evidence="2">
    <location>
        <begin position="1"/>
        <end position="17"/>
    </location>
</feature>
<organism evidence="3 4">
    <name type="scientific">Drosophila rubida</name>
    <dbReference type="NCBI Taxonomy" id="30044"/>
    <lineage>
        <taxon>Eukaryota</taxon>
        <taxon>Metazoa</taxon>
        <taxon>Ecdysozoa</taxon>
        <taxon>Arthropoda</taxon>
        <taxon>Hexapoda</taxon>
        <taxon>Insecta</taxon>
        <taxon>Pterygota</taxon>
        <taxon>Neoptera</taxon>
        <taxon>Endopterygota</taxon>
        <taxon>Diptera</taxon>
        <taxon>Brachycera</taxon>
        <taxon>Muscomorpha</taxon>
        <taxon>Ephydroidea</taxon>
        <taxon>Drosophilidae</taxon>
        <taxon>Drosophila</taxon>
    </lineage>
</organism>
<dbReference type="Proteomes" id="UP001200034">
    <property type="component" value="Unassembled WGS sequence"/>
</dbReference>
<reference evidence="3" key="1">
    <citation type="journal article" date="2021" name="Mol. Ecol. Resour.">
        <title>Phylogenomic analyses of the genus Drosophila reveals genomic signals of climate adaptation.</title>
        <authorList>
            <person name="Li F."/>
            <person name="Rane R.V."/>
            <person name="Luria V."/>
            <person name="Xiong Z."/>
            <person name="Chen J."/>
            <person name="Li Z."/>
            <person name="Catullo R.A."/>
            <person name="Griffin P.C."/>
            <person name="Schiffer M."/>
            <person name="Pearce S."/>
            <person name="Lee S.F."/>
            <person name="McElroy K."/>
            <person name="Stocker A."/>
            <person name="Shirriffs J."/>
            <person name="Cockerell F."/>
            <person name="Coppin C."/>
            <person name="Sgro C.M."/>
            <person name="Karger A."/>
            <person name="Cain J.W."/>
            <person name="Weber J.A."/>
            <person name="Santpere G."/>
            <person name="Kirschner M.W."/>
            <person name="Hoffmann A.A."/>
            <person name="Oakeshott J.G."/>
            <person name="Zhang G."/>
        </authorList>
    </citation>
    <scope>NUCLEOTIDE SEQUENCE</scope>
    <source>
        <strain evidence="3">BGI-SZ-2011g</strain>
    </source>
</reference>
<evidence type="ECO:0008006" key="5">
    <source>
        <dbReference type="Google" id="ProtNLM"/>
    </source>
</evidence>
<feature type="region of interest" description="Disordered" evidence="1">
    <location>
        <begin position="800"/>
        <end position="856"/>
    </location>
</feature>
<feature type="region of interest" description="Disordered" evidence="1">
    <location>
        <begin position="668"/>
        <end position="699"/>
    </location>
</feature>
<evidence type="ECO:0000256" key="2">
    <source>
        <dbReference type="SAM" id="SignalP"/>
    </source>
</evidence>
<feature type="chain" id="PRO_5041978969" description="Heparanase" evidence="2">
    <location>
        <begin position="18"/>
        <end position="1008"/>
    </location>
</feature>
<keyword evidence="2" id="KW-0732">Signal</keyword>
<dbReference type="GO" id="GO:0005615">
    <property type="term" value="C:extracellular space"/>
    <property type="evidence" value="ECO:0007669"/>
    <property type="project" value="TreeGrafter"/>
</dbReference>
<gene>
    <name evidence="3" type="ORF">KR093_003633</name>
</gene>
<proteinExistence type="predicted"/>
<evidence type="ECO:0000313" key="4">
    <source>
        <dbReference type="Proteomes" id="UP001200034"/>
    </source>
</evidence>
<evidence type="ECO:0000313" key="3">
    <source>
        <dbReference type="EMBL" id="KAH8358975.1"/>
    </source>
</evidence>
<feature type="region of interest" description="Disordered" evidence="1">
    <location>
        <begin position="729"/>
        <end position="778"/>
    </location>
</feature>
<keyword evidence="4" id="KW-1185">Reference proteome</keyword>
<protein>
    <recommendedName>
        <fullName evidence="5">Heparanase</fullName>
    </recommendedName>
</protein>